<proteinExistence type="predicted"/>
<sequence length="49" mass="5441">MVDSLECLEAAHAVYLGVDMAEIAEDEGVFFHEETELLTQRRDQLAASS</sequence>
<protein>
    <submittedName>
        <fullName evidence="6">Uncharacterized protein</fullName>
    </submittedName>
</protein>
<evidence type="ECO:0000313" key="1">
    <source>
        <dbReference type="EMBL" id="KAG2860409.1"/>
    </source>
</evidence>
<evidence type="ECO:0000313" key="3">
    <source>
        <dbReference type="EMBL" id="KAG2946547.1"/>
    </source>
</evidence>
<dbReference type="Proteomes" id="UP000251314">
    <property type="component" value="Unassembled WGS sequence"/>
</dbReference>
<gene>
    <name evidence="6" type="ORF">PC110_g2985</name>
    <name evidence="1" type="ORF">PC113_g8085</name>
    <name evidence="2" type="ORF">PC115_g6868</name>
    <name evidence="3" type="ORF">PC117_g7543</name>
    <name evidence="4" type="ORF">PC118_g6906</name>
    <name evidence="5" type="ORF">PC129_g19674</name>
</gene>
<dbReference type="OrthoDB" id="10298027at2759"/>
<dbReference type="EMBL" id="RCMV01001293">
    <property type="protein sequence ID" value="KAG3209311.1"/>
    <property type="molecule type" value="Genomic_DNA"/>
</dbReference>
<dbReference type="EMBL" id="MJFZ01000041">
    <property type="protein sequence ID" value="RAW40797.1"/>
    <property type="molecule type" value="Genomic_DNA"/>
</dbReference>
<keyword evidence="7" id="KW-1185">Reference proteome</keyword>
<reference evidence="1" key="2">
    <citation type="submission" date="2018-10" db="EMBL/GenBank/DDBJ databases">
        <title>Effector identification in a new, highly contiguous assembly of the strawberry crown rot pathogen Phytophthora cactorum.</title>
        <authorList>
            <person name="Armitage A.D."/>
            <person name="Nellist C.F."/>
            <person name="Bates H."/>
            <person name="Vickerstaff R.J."/>
            <person name="Harrison R.J."/>
        </authorList>
    </citation>
    <scope>NUCLEOTIDE SEQUENCE</scope>
    <source>
        <strain evidence="1">15-7</strain>
        <strain evidence="2">4032</strain>
        <strain evidence="3">4040</strain>
        <strain evidence="4">P415</strain>
        <strain evidence="5">P421</strain>
    </source>
</reference>
<accession>A0A329SVA3</accession>
<dbReference type="Proteomes" id="UP000735874">
    <property type="component" value="Unassembled WGS sequence"/>
</dbReference>
<dbReference type="AlphaFoldDB" id="A0A329SVA3"/>
<organism evidence="6 7">
    <name type="scientific">Phytophthora cactorum</name>
    <dbReference type="NCBI Taxonomy" id="29920"/>
    <lineage>
        <taxon>Eukaryota</taxon>
        <taxon>Sar</taxon>
        <taxon>Stramenopiles</taxon>
        <taxon>Oomycota</taxon>
        <taxon>Peronosporomycetes</taxon>
        <taxon>Peronosporales</taxon>
        <taxon>Peronosporaceae</taxon>
        <taxon>Phytophthora</taxon>
    </lineage>
</organism>
<evidence type="ECO:0000313" key="5">
    <source>
        <dbReference type="EMBL" id="KAG3209311.1"/>
    </source>
</evidence>
<evidence type="ECO:0000313" key="4">
    <source>
        <dbReference type="EMBL" id="KAG2988097.1"/>
    </source>
</evidence>
<dbReference type="EMBL" id="RCMI01000158">
    <property type="protein sequence ID" value="KAG2929361.1"/>
    <property type="molecule type" value="Genomic_DNA"/>
</dbReference>
<dbReference type="Proteomes" id="UP000697107">
    <property type="component" value="Unassembled WGS sequence"/>
</dbReference>
<dbReference type="EMBL" id="RCMG01000185">
    <property type="protein sequence ID" value="KAG2860409.1"/>
    <property type="molecule type" value="Genomic_DNA"/>
</dbReference>
<reference evidence="6 7" key="1">
    <citation type="submission" date="2018-01" db="EMBL/GenBank/DDBJ databases">
        <title>Draft genome of the strawberry crown rot pathogen Phytophthora cactorum.</title>
        <authorList>
            <person name="Armitage A.D."/>
            <person name="Lysoe E."/>
            <person name="Nellist C.F."/>
            <person name="Harrison R.J."/>
            <person name="Brurberg M.B."/>
        </authorList>
    </citation>
    <scope>NUCLEOTIDE SEQUENCE [LARGE SCALE GENOMIC DNA]</scope>
    <source>
        <strain evidence="6 7">10300</strain>
    </source>
</reference>
<comment type="caution">
    <text evidence="6">The sequence shown here is derived from an EMBL/GenBank/DDBJ whole genome shotgun (WGS) entry which is preliminary data.</text>
</comment>
<dbReference type="EMBL" id="RCML01000159">
    <property type="protein sequence ID" value="KAG2988097.1"/>
    <property type="molecule type" value="Genomic_DNA"/>
</dbReference>
<dbReference type="VEuPathDB" id="FungiDB:PC110_g2985"/>
<dbReference type="Proteomes" id="UP000760860">
    <property type="component" value="Unassembled WGS sequence"/>
</dbReference>
<dbReference type="Proteomes" id="UP000736787">
    <property type="component" value="Unassembled WGS sequence"/>
</dbReference>
<evidence type="ECO:0000313" key="6">
    <source>
        <dbReference type="EMBL" id="RAW40797.1"/>
    </source>
</evidence>
<evidence type="ECO:0000313" key="7">
    <source>
        <dbReference type="Proteomes" id="UP000251314"/>
    </source>
</evidence>
<evidence type="ECO:0000313" key="2">
    <source>
        <dbReference type="EMBL" id="KAG2929361.1"/>
    </source>
</evidence>
<dbReference type="Proteomes" id="UP000774804">
    <property type="component" value="Unassembled WGS sequence"/>
</dbReference>
<name>A0A329SVA3_9STRA</name>
<dbReference type="EMBL" id="RCMK01000155">
    <property type="protein sequence ID" value="KAG2946547.1"/>
    <property type="molecule type" value="Genomic_DNA"/>
</dbReference>